<dbReference type="eggNOG" id="ENOG502Z8VG">
    <property type="taxonomic scope" value="Bacteria"/>
</dbReference>
<dbReference type="Proteomes" id="UP000007962">
    <property type="component" value="Chromosome"/>
</dbReference>
<dbReference type="KEGG" id="bcv:Bcav_1576"/>
<dbReference type="OrthoDB" id="601823at2"/>
<reference evidence="2 3" key="1">
    <citation type="journal article" date="2009" name="Stand. Genomic Sci.">
        <title>Complete genome sequence of Beutenbergia cavernae type strain (HKI 0122).</title>
        <authorList>
            <person name="Land M."/>
            <person name="Pukall R."/>
            <person name="Abt B."/>
            <person name="Goker M."/>
            <person name="Rohde M."/>
            <person name="Glavina Del Rio T."/>
            <person name="Tice H."/>
            <person name="Copeland A."/>
            <person name="Cheng J.F."/>
            <person name="Lucas S."/>
            <person name="Chen F."/>
            <person name="Nolan M."/>
            <person name="Bruce D."/>
            <person name="Goodwin L."/>
            <person name="Pitluck S."/>
            <person name="Ivanova N."/>
            <person name="Mavromatis K."/>
            <person name="Ovchinnikova G."/>
            <person name="Pati A."/>
            <person name="Chen A."/>
            <person name="Palaniappan K."/>
            <person name="Hauser L."/>
            <person name="Chang Y.J."/>
            <person name="Jefferies C.C."/>
            <person name="Saunders E."/>
            <person name="Brettin T."/>
            <person name="Detter J.C."/>
            <person name="Han C."/>
            <person name="Chain P."/>
            <person name="Bristow J."/>
            <person name="Eisen J.A."/>
            <person name="Markowitz V."/>
            <person name="Hugenholtz P."/>
            <person name="Kyrpides N.C."/>
            <person name="Klenk H.P."/>
            <person name="Lapidus A."/>
        </authorList>
    </citation>
    <scope>NUCLEOTIDE SEQUENCE [LARGE SCALE GENOMIC DNA]</scope>
    <source>
        <strain evidence="3">ATCC BAA-8 / DSM 12333 / NBRC 16432</strain>
    </source>
</reference>
<protein>
    <recommendedName>
        <fullName evidence="1">Glycoside hydrolase 123-like N-terminal domain-containing protein</fullName>
    </recommendedName>
</protein>
<dbReference type="HOGENOM" id="CLU_297501_0_0_11"/>
<evidence type="ECO:0000259" key="1">
    <source>
        <dbReference type="Pfam" id="PF19543"/>
    </source>
</evidence>
<dbReference type="EMBL" id="CP001618">
    <property type="protein sequence ID" value="ACQ79832.1"/>
    <property type="molecule type" value="Genomic_DNA"/>
</dbReference>
<organism evidence="2 3">
    <name type="scientific">Beutenbergia cavernae (strain ATCC BAA-8 / DSM 12333 / CCUG 43141 / JCM 11478 / NBRC 16432 / NCIMB 13614 / HKI 0122)</name>
    <dbReference type="NCBI Taxonomy" id="471853"/>
    <lineage>
        <taxon>Bacteria</taxon>
        <taxon>Bacillati</taxon>
        <taxon>Actinomycetota</taxon>
        <taxon>Actinomycetes</taxon>
        <taxon>Micrococcales</taxon>
        <taxon>Beutenbergiaceae</taxon>
        <taxon>Beutenbergia</taxon>
    </lineage>
</organism>
<dbReference type="InterPro" id="IPR017853">
    <property type="entry name" value="GH"/>
</dbReference>
<dbReference type="AlphaFoldDB" id="C5C3D3"/>
<dbReference type="STRING" id="471853.Bcav_1576"/>
<sequence>MAHPGTDGHPELTCGIGEWDADAYGNHRIVVQVHETAPCVRVLVPWRRHDADHERVDTWVVAAGGRRVRNVVRGRIDADAGELAFEPIDGAGVYYVYYLPYSLTGSAHYPQGVYRTVTATADPAWVHRIGLRSPDEWPSLPIATAVGYEARSEIDSFAPMGFAATAAERRAIAERGQDAPFVLFPDDSRYPFGRGAYLPARWARAEPGAPLRLDADRGAFRTFQVGVWALRDLSDVEVELGGLPFPSRHLTGGGIDARGRRFTSALPTTAGTARSVWIGVEVPADADPGERSGRITITTAGHSQHVDVTFEVADRVVTDGGVATDPMARLGWLDSTTGHDDEVIAPFVPVRRDGDVLQILGRTVEVGPNGLPSGLGSSFTPEVTAVGHPRRELLAGPITLDTGTHVRWGPLAYEQPGPARVTWQLAGQGAGLRLEVDGELEADGCLQVRIVVHADADLRLDDVSLIVPLRRDVARYLMGLGEIGQSCPDSLDWAWQVATANQDALWLGDTNAGVQVSWRDQHYRRPLNTNYYTEQPLLEPESWSNGGSGGVRLRSDAEVRTLTAFSGPLELPAGGSRTFDVRLLLTPFKPLTPAQHLTERYFHAFDDPAAVADYGGNVVNLHHATPVNPYINDPMRAEAELRALVDEAHRRGQRVKVYDTVRELTRHVPELAALVALDHEVLAAGPGGGHPWLQEHLPGDHVPGWVAPNVDDVAVVTTGDSRWHNVYVRSVEHLAEHVGIDGLYLDDVAFDRTAMKRLRRVLARHRPDPLVDLHSANQFNASDGYASSANLYLELMPYLDRLWLGEYVDYEGTDPAYWLVEVSGIPFGLMGEMLQDGGNPWRGMVFGMTARAPAVDNRPLWTAWDRLGLTGMTMTGWWSADTPVLTDRDDVLATTFAGDGDAVIALASWASEPCEVSLALDGVLPGLPPDEMTISAPEIAGFQPAARYRIGEPIPIAPGRGRLLHLHAASDPAAARA</sequence>
<accession>C5C3D3</accession>
<dbReference type="Pfam" id="PF19543">
    <property type="entry name" value="GH123_N"/>
    <property type="match status" value="1"/>
</dbReference>
<dbReference type="SUPFAM" id="SSF51445">
    <property type="entry name" value="(Trans)glycosidases"/>
    <property type="match status" value="1"/>
</dbReference>
<gene>
    <name evidence="2" type="ordered locus">Bcav_1576</name>
</gene>
<name>C5C3D3_BEUC1</name>
<dbReference type="RefSeq" id="WP_015882072.1">
    <property type="nucleotide sequence ID" value="NC_012669.1"/>
</dbReference>
<feature type="domain" description="Glycoside hydrolase 123-like N-terminal" evidence="1">
    <location>
        <begin position="18"/>
        <end position="966"/>
    </location>
</feature>
<evidence type="ECO:0000313" key="2">
    <source>
        <dbReference type="EMBL" id="ACQ79832.1"/>
    </source>
</evidence>
<dbReference type="InterPro" id="IPR045711">
    <property type="entry name" value="GH123-like_N"/>
</dbReference>
<keyword evidence="3" id="KW-1185">Reference proteome</keyword>
<evidence type="ECO:0000313" key="3">
    <source>
        <dbReference type="Proteomes" id="UP000007962"/>
    </source>
</evidence>
<proteinExistence type="predicted"/>